<evidence type="ECO:0000313" key="5">
    <source>
        <dbReference type="EMBL" id="NIG20769.1"/>
    </source>
</evidence>
<dbReference type="RefSeq" id="WP_034830841.1">
    <property type="nucleotide sequence ID" value="NZ_VWXC01000015.1"/>
</dbReference>
<dbReference type="InterPro" id="IPR002818">
    <property type="entry name" value="DJ-1/PfpI"/>
</dbReference>
<dbReference type="InterPro" id="IPR029062">
    <property type="entry name" value="Class_I_gatase-like"/>
</dbReference>
<evidence type="ECO:0000256" key="2">
    <source>
        <dbReference type="ARBA" id="ARBA00023239"/>
    </source>
</evidence>
<keyword evidence="5" id="KW-0315">Glutamine amidotransferase</keyword>
<comment type="caution">
    <text evidence="5">The sequence shown here is derived from an EMBL/GenBank/DDBJ whole genome shotgun (WGS) entry which is preliminary data.</text>
</comment>
<gene>
    <name evidence="5" type="ORF">F3J37_18995</name>
</gene>
<proteinExistence type="inferred from homology"/>
<name>A0ABX0RY79_9GAMM</name>
<dbReference type="InterPro" id="IPR050325">
    <property type="entry name" value="Prot/Nucl_acid_deglycase"/>
</dbReference>
<sequence>MNGVQPHSVKPVLLVLSSFRDIVAGHEISGFYLPELTHPLHVLESAGIRTTFASVKGGKPPVYGIEDDAINQHYWQDVGFQQRLNNTLPLAAAKSEDYSAVLFVGGHGTMWDFPDDAVLKYLTRQMYESGKPVAAVCHGPAALINVKLRNGQYLVKGKRVAAFTDTEEMEVGMANVVPFMLEAALKARGARHQPADNWQCNVVTDGLLITGQNSQSASAVGEALCYALLAATPLAF</sequence>
<keyword evidence="2" id="KW-0456">Lyase</keyword>
<feature type="domain" description="DJ-1/PfpI" evidence="4">
    <location>
        <begin position="34"/>
        <end position="220"/>
    </location>
</feature>
<dbReference type="SUPFAM" id="SSF52317">
    <property type="entry name" value="Class I glutamine amidotransferase-like"/>
    <property type="match status" value="1"/>
</dbReference>
<dbReference type="PANTHER" id="PTHR48094:SF11">
    <property type="entry name" value="GLUTATHIONE-INDEPENDENT GLYOXALASE HSP31-RELATED"/>
    <property type="match status" value="1"/>
</dbReference>
<evidence type="ECO:0000256" key="3">
    <source>
        <dbReference type="ARBA" id="ARBA00038493"/>
    </source>
</evidence>
<dbReference type="PANTHER" id="PTHR48094">
    <property type="entry name" value="PROTEIN/NUCLEIC ACID DEGLYCASE DJ-1-RELATED"/>
    <property type="match status" value="1"/>
</dbReference>
<dbReference type="Gene3D" id="3.40.50.880">
    <property type="match status" value="1"/>
</dbReference>
<dbReference type="EMBL" id="VWXC01000015">
    <property type="protein sequence ID" value="NIG20769.1"/>
    <property type="molecule type" value="Genomic_DNA"/>
</dbReference>
<dbReference type="Pfam" id="PF01965">
    <property type="entry name" value="DJ-1_PfpI"/>
    <property type="match status" value="1"/>
</dbReference>
<evidence type="ECO:0000259" key="4">
    <source>
        <dbReference type="Pfam" id="PF01965"/>
    </source>
</evidence>
<dbReference type="CDD" id="cd03141">
    <property type="entry name" value="GATase1_Hsp31_like"/>
    <property type="match status" value="1"/>
</dbReference>
<keyword evidence="6" id="KW-1185">Reference proteome</keyword>
<comment type="similarity">
    <text evidence="3">Belongs to the peptidase C56 family. HSP31-like subfamily.</text>
</comment>
<accession>A0ABX0RY79</accession>
<dbReference type="Proteomes" id="UP001515780">
    <property type="component" value="Unassembled WGS sequence"/>
</dbReference>
<keyword evidence="1" id="KW-0346">Stress response</keyword>
<protein>
    <submittedName>
        <fullName evidence="5">Type 1 glutamine amidotransferase domain-containing protein</fullName>
    </submittedName>
</protein>
<evidence type="ECO:0000256" key="1">
    <source>
        <dbReference type="ARBA" id="ARBA00023016"/>
    </source>
</evidence>
<evidence type="ECO:0000313" key="6">
    <source>
        <dbReference type="Proteomes" id="UP001515780"/>
    </source>
</evidence>
<organism evidence="5 6">
    <name type="scientific">Candidatus Pantoea communis</name>
    <dbReference type="NCBI Taxonomy" id="2608354"/>
    <lineage>
        <taxon>Bacteria</taxon>
        <taxon>Pseudomonadati</taxon>
        <taxon>Pseudomonadota</taxon>
        <taxon>Gammaproteobacteria</taxon>
        <taxon>Enterobacterales</taxon>
        <taxon>Erwiniaceae</taxon>
        <taxon>Pantoea</taxon>
    </lineage>
</organism>
<reference evidence="5 6" key="1">
    <citation type="journal article" date="2019" name="bioRxiv">
        <title>Bacteria contribute to plant secondary compound degradation in a generalist herbivore system.</title>
        <authorList>
            <person name="Francoeur C.B."/>
            <person name="Khadempour L."/>
            <person name="Moreira-Soto R.D."/>
            <person name="Gotting K."/>
            <person name="Book A.J."/>
            <person name="Pinto-Tomas A.A."/>
            <person name="Keefover-Ring K."/>
            <person name="Currie C.R."/>
        </authorList>
    </citation>
    <scope>NUCLEOTIDE SEQUENCE [LARGE SCALE GENOMIC DNA]</scope>
    <source>
        <strain evidence="5">Al-1710</strain>
    </source>
</reference>